<proteinExistence type="predicted"/>
<organism evidence="1 2">
    <name type="scientific">Paraburkholderia phenazinium</name>
    <dbReference type="NCBI Taxonomy" id="60549"/>
    <lineage>
        <taxon>Bacteria</taxon>
        <taxon>Pseudomonadati</taxon>
        <taxon>Pseudomonadota</taxon>
        <taxon>Betaproteobacteria</taxon>
        <taxon>Burkholderiales</taxon>
        <taxon>Burkholderiaceae</taxon>
        <taxon>Paraburkholderia</taxon>
    </lineage>
</organism>
<evidence type="ECO:0000313" key="2">
    <source>
        <dbReference type="Proteomes" id="UP000199706"/>
    </source>
</evidence>
<dbReference type="InterPro" id="IPR019226">
    <property type="entry name" value="DUF2158"/>
</dbReference>
<reference evidence="1 2" key="1">
    <citation type="submission" date="2016-10" db="EMBL/GenBank/DDBJ databases">
        <authorList>
            <person name="de Groot N.N."/>
        </authorList>
    </citation>
    <scope>NUCLEOTIDE SEQUENCE [LARGE SCALE GENOMIC DNA]</scope>
    <source>
        <strain evidence="1 2">LMG 2247</strain>
    </source>
</reference>
<dbReference type="Proteomes" id="UP000199706">
    <property type="component" value="Unassembled WGS sequence"/>
</dbReference>
<evidence type="ECO:0000313" key="1">
    <source>
        <dbReference type="EMBL" id="SDG80182.1"/>
    </source>
</evidence>
<dbReference type="OrthoDB" id="1264301at2"/>
<accession>A0A1G7X7M8</accession>
<dbReference type="EMBL" id="FNCJ01000005">
    <property type="protein sequence ID" value="SDG80182.1"/>
    <property type="molecule type" value="Genomic_DNA"/>
</dbReference>
<sequence length="73" mass="8211">MKSMFLSKRTTYRGGDVLTLKSGGRPMTATWVGPVVFAPGTWLICQWFDDDGELRQEMFPETMLERVPNALAA</sequence>
<dbReference type="AlphaFoldDB" id="A0A1G7X7M8"/>
<dbReference type="RefSeq" id="WP_090685076.1">
    <property type="nucleotide sequence ID" value="NZ_CADERL010000001.1"/>
</dbReference>
<dbReference type="Pfam" id="PF09926">
    <property type="entry name" value="DUF2158"/>
    <property type="match status" value="1"/>
</dbReference>
<name>A0A1G7X7M8_9BURK</name>
<gene>
    <name evidence="1" type="ORF">SAMN05216466_105231</name>
</gene>
<protein>
    <submittedName>
        <fullName evidence="1">Uncharacterized small protein</fullName>
    </submittedName>
</protein>